<evidence type="ECO:0000256" key="3">
    <source>
        <dbReference type="ARBA" id="ARBA00022475"/>
    </source>
</evidence>
<dbReference type="Proteomes" id="UP000587002">
    <property type="component" value="Unassembled WGS sequence"/>
</dbReference>
<feature type="transmembrane region" description="Helical" evidence="7">
    <location>
        <begin position="31"/>
        <end position="50"/>
    </location>
</feature>
<proteinExistence type="predicted"/>
<keyword evidence="2" id="KW-0813">Transport</keyword>
<dbReference type="GO" id="GO:0005886">
    <property type="term" value="C:plasma membrane"/>
    <property type="evidence" value="ECO:0007669"/>
    <property type="project" value="UniProtKB-SubCell"/>
</dbReference>
<dbReference type="Gene3D" id="1.20.1250.20">
    <property type="entry name" value="MFS general substrate transporter like domains"/>
    <property type="match status" value="2"/>
</dbReference>
<dbReference type="GO" id="GO:0022857">
    <property type="term" value="F:transmembrane transporter activity"/>
    <property type="evidence" value="ECO:0007669"/>
    <property type="project" value="InterPro"/>
</dbReference>
<dbReference type="PROSITE" id="PS50850">
    <property type="entry name" value="MFS"/>
    <property type="match status" value="1"/>
</dbReference>
<keyword evidence="5 7" id="KW-1133">Transmembrane helix</keyword>
<feature type="transmembrane region" description="Helical" evidence="7">
    <location>
        <begin position="258"/>
        <end position="275"/>
    </location>
</feature>
<evidence type="ECO:0000256" key="5">
    <source>
        <dbReference type="ARBA" id="ARBA00022989"/>
    </source>
</evidence>
<feature type="transmembrane region" description="Helical" evidence="7">
    <location>
        <begin position="56"/>
        <end position="80"/>
    </location>
</feature>
<feature type="transmembrane region" description="Helical" evidence="7">
    <location>
        <begin position="337"/>
        <end position="355"/>
    </location>
</feature>
<evidence type="ECO:0000313" key="10">
    <source>
        <dbReference type="Proteomes" id="UP000587002"/>
    </source>
</evidence>
<evidence type="ECO:0000313" key="9">
    <source>
        <dbReference type="EMBL" id="NYI83391.1"/>
    </source>
</evidence>
<comment type="caution">
    <text evidence="9">The sequence shown here is derived from an EMBL/GenBank/DDBJ whole genome shotgun (WGS) entry which is preliminary data.</text>
</comment>
<dbReference type="EMBL" id="JACCFJ010000001">
    <property type="protein sequence ID" value="NYI83391.1"/>
    <property type="molecule type" value="Genomic_DNA"/>
</dbReference>
<dbReference type="AlphaFoldDB" id="A0A853AR01"/>
<feature type="transmembrane region" description="Helical" evidence="7">
    <location>
        <begin position="376"/>
        <end position="397"/>
    </location>
</feature>
<evidence type="ECO:0000259" key="8">
    <source>
        <dbReference type="PROSITE" id="PS50850"/>
    </source>
</evidence>
<dbReference type="Pfam" id="PF07690">
    <property type="entry name" value="MFS_1"/>
    <property type="match status" value="1"/>
</dbReference>
<dbReference type="InterPro" id="IPR036259">
    <property type="entry name" value="MFS_trans_sf"/>
</dbReference>
<feature type="domain" description="Major facilitator superfamily (MFS) profile" evidence="8">
    <location>
        <begin position="19"/>
        <end position="429"/>
    </location>
</feature>
<evidence type="ECO:0000256" key="4">
    <source>
        <dbReference type="ARBA" id="ARBA00022692"/>
    </source>
</evidence>
<gene>
    <name evidence="9" type="ORF">HNR68_002021</name>
</gene>
<evidence type="ECO:0000256" key="1">
    <source>
        <dbReference type="ARBA" id="ARBA00004651"/>
    </source>
</evidence>
<evidence type="ECO:0000256" key="2">
    <source>
        <dbReference type="ARBA" id="ARBA00022448"/>
    </source>
</evidence>
<dbReference type="PANTHER" id="PTHR43045:SF1">
    <property type="entry name" value="SHIKIMATE TRANSPORTER"/>
    <property type="match status" value="1"/>
</dbReference>
<keyword evidence="3" id="KW-1003">Cell membrane</keyword>
<keyword evidence="10" id="KW-1185">Reference proteome</keyword>
<dbReference type="SUPFAM" id="SSF103473">
    <property type="entry name" value="MFS general substrate transporter"/>
    <property type="match status" value="1"/>
</dbReference>
<dbReference type="PANTHER" id="PTHR43045">
    <property type="entry name" value="SHIKIMATE TRANSPORTER"/>
    <property type="match status" value="1"/>
</dbReference>
<evidence type="ECO:0000256" key="6">
    <source>
        <dbReference type="ARBA" id="ARBA00023136"/>
    </source>
</evidence>
<protein>
    <submittedName>
        <fullName evidence="9">MFS family permease</fullName>
    </submittedName>
</protein>
<sequence length="429" mass="45296">MTQALPATARPPRKDLAKAFVASLSGTSLEWYDFAAYSVASALVFGQLFFPSHDPLSGTLLAFSTYAVGYVSRPLGGFVFGRLGDVLGRKQVLVITLLVTGISTFLIGLLPTHGQVGALGAVLLVVLRFAQGVGIGGEWGGAVLLSSEFGSEKHRGFWASAAQIGPPAGNLMANGVLAVLAATLTQEQFLAWGWRVAFLVSAVLVLFGMWIRVRLEETPVFKQLQERGEQAGAPVREVLTREPRALVSAILSRVGPDVLYALFTVFVLTYATQQLQLPKSWAVTGVMLGSSLQLVLMPLAGALSDRLGRRRVYAVGAVGAGVWPFVFFPMIEGGSATMLVLGVVVGLVWHALMYGPQAAFVSEQFSPALRSTGASLAYTLAGVVGGALAPLLFTSLFAHFGTWVAPAAYLVATCAVTLVGLALGRRDAR</sequence>
<feature type="transmembrane region" description="Helical" evidence="7">
    <location>
        <begin position="192"/>
        <end position="213"/>
    </location>
</feature>
<evidence type="ECO:0000256" key="7">
    <source>
        <dbReference type="SAM" id="Phobius"/>
    </source>
</evidence>
<keyword evidence="4 7" id="KW-0812">Transmembrane</keyword>
<comment type="subcellular location">
    <subcellularLocation>
        <location evidence="1">Cell membrane</location>
        <topology evidence="1">Multi-pass membrane protein</topology>
    </subcellularLocation>
</comment>
<feature type="transmembrane region" description="Helical" evidence="7">
    <location>
        <begin position="92"/>
        <end position="110"/>
    </location>
</feature>
<feature type="transmembrane region" description="Helical" evidence="7">
    <location>
        <begin position="312"/>
        <end position="331"/>
    </location>
</feature>
<dbReference type="CDD" id="cd17369">
    <property type="entry name" value="MFS_ShiA_like"/>
    <property type="match status" value="1"/>
</dbReference>
<accession>A0A853AR01</accession>
<feature type="transmembrane region" description="Helical" evidence="7">
    <location>
        <begin position="157"/>
        <end position="180"/>
    </location>
</feature>
<dbReference type="RefSeq" id="WP_179719822.1">
    <property type="nucleotide sequence ID" value="NZ_BAABFH010000001.1"/>
</dbReference>
<dbReference type="PROSITE" id="PS00216">
    <property type="entry name" value="SUGAR_TRANSPORT_1"/>
    <property type="match status" value="1"/>
</dbReference>
<name>A0A853AR01_9PSEU</name>
<feature type="transmembrane region" description="Helical" evidence="7">
    <location>
        <begin position="116"/>
        <end position="145"/>
    </location>
</feature>
<dbReference type="InterPro" id="IPR005829">
    <property type="entry name" value="Sugar_transporter_CS"/>
</dbReference>
<feature type="transmembrane region" description="Helical" evidence="7">
    <location>
        <begin position="403"/>
        <end position="423"/>
    </location>
</feature>
<keyword evidence="6 7" id="KW-0472">Membrane</keyword>
<reference evidence="9 10" key="1">
    <citation type="submission" date="2020-07" db="EMBL/GenBank/DDBJ databases">
        <title>Sequencing the genomes of 1000 actinobacteria strains.</title>
        <authorList>
            <person name="Klenk H.-P."/>
        </authorList>
    </citation>
    <scope>NUCLEOTIDE SEQUENCE [LARGE SCALE GENOMIC DNA]</scope>
    <source>
        <strain evidence="9 10">DSM 44065</strain>
    </source>
</reference>
<dbReference type="InterPro" id="IPR011701">
    <property type="entry name" value="MFS"/>
</dbReference>
<dbReference type="InterPro" id="IPR020846">
    <property type="entry name" value="MFS_dom"/>
</dbReference>
<feature type="transmembrane region" description="Helical" evidence="7">
    <location>
        <begin position="281"/>
        <end position="300"/>
    </location>
</feature>
<organism evidence="9 10">
    <name type="scientific">Saccharopolyspora hordei</name>
    <dbReference type="NCBI Taxonomy" id="1838"/>
    <lineage>
        <taxon>Bacteria</taxon>
        <taxon>Bacillati</taxon>
        <taxon>Actinomycetota</taxon>
        <taxon>Actinomycetes</taxon>
        <taxon>Pseudonocardiales</taxon>
        <taxon>Pseudonocardiaceae</taxon>
        <taxon>Saccharopolyspora</taxon>
    </lineage>
</organism>